<comment type="caution">
    <text evidence="1">The sequence shown here is derived from an EMBL/GenBank/DDBJ whole genome shotgun (WGS) entry which is preliminary data.</text>
</comment>
<protein>
    <submittedName>
        <fullName evidence="1">Uncharacterized protein</fullName>
    </submittedName>
</protein>
<dbReference type="Pfam" id="PF19953">
    <property type="entry name" value="EACC1"/>
    <property type="match status" value="1"/>
</dbReference>
<dbReference type="InterPro" id="IPR045428">
    <property type="entry name" value="EACC1"/>
</dbReference>
<gene>
    <name evidence="1" type="ORF">MF672_033370</name>
</gene>
<sequence>MDISLTIDSANGIEELESLVDWLSEEKSLRGRVRLRRAVPAPGEMGAMSETALVAVSSGGALTALMTSLRAWLAQPHRSDVRVKIRKPDGTLIEVDAKNVDGRRVEKALRSTLLARHEE</sequence>
<accession>A0ABT0G218</accession>
<dbReference type="Proteomes" id="UP001317259">
    <property type="component" value="Unassembled WGS sequence"/>
</dbReference>
<evidence type="ECO:0000313" key="2">
    <source>
        <dbReference type="Proteomes" id="UP001317259"/>
    </source>
</evidence>
<dbReference type="EMBL" id="JAKRKC020000002">
    <property type="protein sequence ID" value="MCK2218651.1"/>
    <property type="molecule type" value="Genomic_DNA"/>
</dbReference>
<keyword evidence="2" id="KW-1185">Reference proteome</keyword>
<name>A0ABT0G218_9ACTN</name>
<evidence type="ECO:0000313" key="1">
    <source>
        <dbReference type="EMBL" id="MCK2218651.1"/>
    </source>
</evidence>
<dbReference type="RefSeq" id="WP_242381631.1">
    <property type="nucleotide sequence ID" value="NZ_JAKRKC020000002.1"/>
</dbReference>
<proteinExistence type="predicted"/>
<organism evidence="1 2">
    <name type="scientific">Actinomadura luzonensis</name>
    <dbReference type="NCBI Taxonomy" id="2805427"/>
    <lineage>
        <taxon>Bacteria</taxon>
        <taxon>Bacillati</taxon>
        <taxon>Actinomycetota</taxon>
        <taxon>Actinomycetes</taxon>
        <taxon>Streptosporangiales</taxon>
        <taxon>Thermomonosporaceae</taxon>
        <taxon>Actinomadura</taxon>
    </lineage>
</organism>
<reference evidence="1 2" key="1">
    <citation type="submission" date="2022-04" db="EMBL/GenBank/DDBJ databases">
        <title>Genome draft of Actinomadura sp. ATCC 31491.</title>
        <authorList>
            <person name="Shi X."/>
            <person name="Du Y."/>
        </authorList>
    </citation>
    <scope>NUCLEOTIDE SEQUENCE [LARGE SCALE GENOMIC DNA]</scope>
    <source>
        <strain evidence="1 2">ATCC 31491</strain>
    </source>
</reference>